<protein>
    <submittedName>
        <fullName evidence="2">YgjV family protein</fullName>
    </submittedName>
</protein>
<accession>A0A2W5PP95</accession>
<dbReference type="Pfam" id="PF10688">
    <property type="entry name" value="Imp-YgjV"/>
    <property type="match status" value="1"/>
</dbReference>
<dbReference type="InterPro" id="IPR026267">
    <property type="entry name" value="YgjV"/>
</dbReference>
<feature type="transmembrane region" description="Helical" evidence="1">
    <location>
        <begin position="137"/>
        <end position="158"/>
    </location>
</feature>
<evidence type="ECO:0000313" key="3">
    <source>
        <dbReference type="Proteomes" id="UP000249417"/>
    </source>
</evidence>
<reference evidence="2 3" key="1">
    <citation type="submission" date="2017-08" db="EMBL/GenBank/DDBJ databases">
        <title>Infants hospitalized years apart are colonized by the same room-sourced microbial strains.</title>
        <authorList>
            <person name="Brooks B."/>
            <person name="Olm M.R."/>
            <person name="Firek B.A."/>
            <person name="Baker R."/>
            <person name="Thomas B.C."/>
            <person name="Morowitz M.J."/>
            <person name="Banfield J.F."/>
        </authorList>
    </citation>
    <scope>NUCLEOTIDE SEQUENCE [LARGE SCALE GENOMIC DNA]</scope>
    <source>
        <strain evidence="2">S2_005_002_R2_29</strain>
    </source>
</reference>
<dbReference type="Proteomes" id="UP000249417">
    <property type="component" value="Unassembled WGS sequence"/>
</dbReference>
<feature type="transmembrane region" description="Helical" evidence="1">
    <location>
        <begin position="99"/>
        <end position="117"/>
    </location>
</feature>
<dbReference type="EMBL" id="QFQB01000099">
    <property type="protein sequence ID" value="PZQ44313.1"/>
    <property type="molecule type" value="Genomic_DNA"/>
</dbReference>
<dbReference type="InterPro" id="IPR019629">
    <property type="entry name" value="Uncharacterised_HI1736/YgjV"/>
</dbReference>
<feature type="transmembrane region" description="Helical" evidence="1">
    <location>
        <begin position="6"/>
        <end position="24"/>
    </location>
</feature>
<feature type="transmembrane region" description="Helical" evidence="1">
    <location>
        <begin position="33"/>
        <end position="60"/>
    </location>
</feature>
<keyword evidence="1" id="KW-0472">Membrane</keyword>
<organism evidence="2 3">
    <name type="scientific">Micavibrio aeruginosavorus</name>
    <dbReference type="NCBI Taxonomy" id="349221"/>
    <lineage>
        <taxon>Bacteria</taxon>
        <taxon>Pseudomonadati</taxon>
        <taxon>Bdellovibrionota</taxon>
        <taxon>Bdellovibrionia</taxon>
        <taxon>Bdellovibrionales</taxon>
        <taxon>Pseudobdellovibrionaceae</taxon>
        <taxon>Micavibrio</taxon>
    </lineage>
</organism>
<feature type="transmembrane region" description="Helical" evidence="1">
    <location>
        <begin position="72"/>
        <end position="92"/>
    </location>
</feature>
<evidence type="ECO:0000256" key="1">
    <source>
        <dbReference type="SAM" id="Phobius"/>
    </source>
</evidence>
<evidence type="ECO:0000313" key="2">
    <source>
        <dbReference type="EMBL" id="PZQ44313.1"/>
    </source>
</evidence>
<sequence length="176" mass="19446">MTTTEIIAQTIGFVAFALGVASFLQKKDINLKILLMIQAMTLCVHFILLGRYTGAVAVFITGVRNGLSLFGWAKKLAPLFYLSVLGFGWYTFDEWIDIFPILAGLIGTTAFFFLSGIRMRLTLVISSSMWLTHNILVGSIGPSIMEGFMVCAGLYRAYRLNIEHKRALGNDPALTP</sequence>
<proteinExistence type="predicted"/>
<keyword evidence="1" id="KW-1133">Transmembrane helix</keyword>
<dbReference type="AlphaFoldDB" id="A0A2W5PP95"/>
<dbReference type="PIRSF" id="PIRSF011443">
    <property type="entry name" value="YgjV"/>
    <property type="match status" value="1"/>
</dbReference>
<keyword evidence="1" id="KW-0812">Transmembrane</keyword>
<name>A0A2W5PP95_9BACT</name>
<gene>
    <name evidence="2" type="ORF">DI551_10365</name>
</gene>
<comment type="caution">
    <text evidence="2">The sequence shown here is derived from an EMBL/GenBank/DDBJ whole genome shotgun (WGS) entry which is preliminary data.</text>
</comment>